<keyword evidence="1" id="KW-0472">Membrane</keyword>
<evidence type="ECO:0000256" key="1">
    <source>
        <dbReference type="SAM" id="Phobius"/>
    </source>
</evidence>
<reference evidence="2" key="1">
    <citation type="journal article" date="2014" name="Int. J. Syst. Evol. Microbiol.">
        <title>Complete genome sequence of Corynebacterium casei LMG S-19264T (=DSM 44701T), isolated from a smear-ripened cheese.</title>
        <authorList>
            <consortium name="US DOE Joint Genome Institute (JGI-PGF)"/>
            <person name="Walter F."/>
            <person name="Albersmeier A."/>
            <person name="Kalinowski J."/>
            <person name="Ruckert C."/>
        </authorList>
    </citation>
    <scope>NUCLEOTIDE SEQUENCE</scope>
    <source>
        <strain evidence="2">VKM B-1513</strain>
    </source>
</reference>
<keyword evidence="1" id="KW-0812">Transmembrane</keyword>
<protein>
    <submittedName>
        <fullName evidence="2">Uncharacterized protein</fullName>
    </submittedName>
</protein>
<comment type="caution">
    <text evidence="2">The sequence shown here is derived from an EMBL/GenBank/DDBJ whole genome shotgun (WGS) entry which is preliminary data.</text>
</comment>
<reference evidence="2" key="2">
    <citation type="submission" date="2023-01" db="EMBL/GenBank/DDBJ databases">
        <authorList>
            <person name="Sun Q."/>
            <person name="Evtushenko L."/>
        </authorList>
    </citation>
    <scope>NUCLEOTIDE SEQUENCE</scope>
    <source>
        <strain evidence="2">VKM B-1513</strain>
    </source>
</reference>
<evidence type="ECO:0000313" key="3">
    <source>
        <dbReference type="Proteomes" id="UP001143486"/>
    </source>
</evidence>
<organism evidence="2 3">
    <name type="scientific">Maricaulis virginensis</name>
    <dbReference type="NCBI Taxonomy" id="144022"/>
    <lineage>
        <taxon>Bacteria</taxon>
        <taxon>Pseudomonadati</taxon>
        <taxon>Pseudomonadota</taxon>
        <taxon>Alphaproteobacteria</taxon>
        <taxon>Maricaulales</taxon>
        <taxon>Maricaulaceae</taxon>
        <taxon>Maricaulis</taxon>
    </lineage>
</organism>
<accession>A0A9W6IM69</accession>
<keyword evidence="3" id="KW-1185">Reference proteome</keyword>
<sequence>MEKAKLRLLAAVGGALFGFAGALSMAYALVVVLTPVLGLAWATVSVGAVLIGLSCLCLYFFLLPYKPAEAEAQQAESLAAETLADLPFDTVQHIVKKHPLSAVAIALAAGYVVARDPENASRGVQRVIAGLL</sequence>
<dbReference type="Proteomes" id="UP001143486">
    <property type="component" value="Unassembled WGS sequence"/>
</dbReference>
<evidence type="ECO:0000313" key="2">
    <source>
        <dbReference type="EMBL" id="GLK51680.1"/>
    </source>
</evidence>
<dbReference type="EMBL" id="BSFE01000002">
    <property type="protein sequence ID" value="GLK51680.1"/>
    <property type="molecule type" value="Genomic_DNA"/>
</dbReference>
<keyword evidence="1" id="KW-1133">Transmembrane helix</keyword>
<proteinExistence type="predicted"/>
<gene>
    <name evidence="2" type="ORF">GCM10017621_11880</name>
</gene>
<feature type="transmembrane region" description="Helical" evidence="1">
    <location>
        <begin position="38"/>
        <end position="62"/>
    </location>
</feature>
<dbReference type="RefSeq" id="WP_271186059.1">
    <property type="nucleotide sequence ID" value="NZ_BSFE01000002.1"/>
</dbReference>
<dbReference type="AlphaFoldDB" id="A0A9W6IM69"/>
<name>A0A9W6IM69_9PROT</name>